<dbReference type="InterPro" id="IPR058240">
    <property type="entry name" value="rSAM_sf"/>
</dbReference>
<dbReference type="PROSITE" id="PS51918">
    <property type="entry name" value="RADICAL_SAM"/>
    <property type="match status" value="1"/>
</dbReference>
<keyword evidence="5" id="KW-0408">Iron</keyword>
<dbReference type="RefSeq" id="WP_126045089.1">
    <property type="nucleotide sequence ID" value="NZ_RXFM01000081.1"/>
</dbReference>
<evidence type="ECO:0000256" key="4">
    <source>
        <dbReference type="ARBA" id="ARBA00022723"/>
    </source>
</evidence>
<keyword evidence="2" id="KW-0004">4Fe-4S</keyword>
<accession>A0A3R9ZIU0</accession>
<organism evidence="8 9">
    <name type="scientific">Candidatus Aquarickettsia rohweri</name>
    <dbReference type="NCBI Taxonomy" id="2602574"/>
    <lineage>
        <taxon>Bacteria</taxon>
        <taxon>Pseudomonadati</taxon>
        <taxon>Pseudomonadota</taxon>
        <taxon>Alphaproteobacteria</taxon>
        <taxon>Rickettsiales</taxon>
        <taxon>Candidatus Midichloriaceae</taxon>
        <taxon>Candidatus Aquarickettsia</taxon>
    </lineage>
</organism>
<evidence type="ECO:0000259" key="7">
    <source>
        <dbReference type="PROSITE" id="PS51918"/>
    </source>
</evidence>
<dbReference type="PANTHER" id="PTHR12526">
    <property type="entry name" value="GLYCOSYLTRANSFERASE"/>
    <property type="match status" value="1"/>
</dbReference>
<dbReference type="GO" id="GO:0051536">
    <property type="term" value="F:iron-sulfur cluster binding"/>
    <property type="evidence" value="ECO:0007669"/>
    <property type="project" value="UniProtKB-KW"/>
</dbReference>
<dbReference type="Proteomes" id="UP000279470">
    <property type="component" value="Unassembled WGS sequence"/>
</dbReference>
<comment type="caution">
    <text evidence="8">The sequence shown here is derived from an EMBL/GenBank/DDBJ whole genome shotgun (WGS) entry which is preliminary data.</text>
</comment>
<dbReference type="OrthoDB" id="7249056at2"/>
<dbReference type="SFLD" id="SFLDG01387">
    <property type="entry name" value="BtrN-like_SPASM_domain_contain"/>
    <property type="match status" value="1"/>
</dbReference>
<reference evidence="9" key="1">
    <citation type="submission" date="2018-11" db="EMBL/GenBank/DDBJ databases">
        <title>Phylogenetic, genomic, and biogeographic characterization of a novel and ubiquitous marine invertebrate-associated Rickettsiales parasite, Candidatus Marinoinvertebrata rohwerii, gen. nov., sp. nov.</title>
        <authorList>
            <person name="Klinges J.G."/>
            <person name="Rosales S.M."/>
            <person name="Mcminds R."/>
            <person name="Shaver E.C."/>
            <person name="Shantz A."/>
            <person name="Peters E.C."/>
            <person name="Burkepile D.E."/>
            <person name="Silliman B.R."/>
            <person name="Vega Thurber R.L."/>
        </authorList>
    </citation>
    <scope>NUCLEOTIDE SEQUENCE [LARGE SCALE GENOMIC DNA]</scope>
    <source>
        <strain evidence="9">a_cerv_44</strain>
    </source>
</reference>
<keyword evidence="8" id="KW-0808">Transferase</keyword>
<dbReference type="SFLD" id="SFLDG01067">
    <property type="entry name" value="SPASM/twitch_domain_containing"/>
    <property type="match status" value="1"/>
</dbReference>
<comment type="cofactor">
    <cofactor evidence="1">
        <name>[4Fe-4S] cluster</name>
        <dbReference type="ChEBI" id="CHEBI:49883"/>
    </cofactor>
</comment>
<dbReference type="InterPro" id="IPR034391">
    <property type="entry name" value="AdoMet-like_SPASM_containing"/>
</dbReference>
<dbReference type="InterPro" id="IPR001296">
    <property type="entry name" value="Glyco_trans_1"/>
</dbReference>
<gene>
    <name evidence="8" type="ORF">EIC27_05460</name>
</gene>
<sequence length="778" mass="90244">MKILKVIHGYPPRYNAGSEVYSRTLAQELSNNHEVQVFTRQENSFIPDYHYNTELDPADPRILLHVVNLPRLKYRDQFIHIQTDEIFQNILDSYKPNVVHFGHLNYLSLNLPKITKSNKIPSVFTLHDFWLMCPRGQFIQRNSKEPWELCDGQEDSKCAKQCYKGSFSGDEKNFEEDFLYWKNWVHNRMKQTKLIIKYIDHFIAPSKYLLEKFMKEFSMPKEKITYLDYGFNLEKLKKRNRIKEKLFVFGYIGTHTPQKGIHILLKAFSKLKGNALLKIWGFSREDTMALKLIENSLSPKIRKSIKWMGGYNNDEIVENVFNEVDSVVVPSIWGENSPLVIHEAQQVQVPVITADYGGMKEYVKHNQNGLLFKHRDAIDLADKMQLFIDKPYLAKKLGKEGYLYTTNKQIPDIKSHTAGIEKIYGNLMKHNNKQVLSKPGPWRITFDTNPDHCNYKCVMCECFSPYSTVQKDRIANRIARRIMPIETIEKVLAESVGTPLREIIPSTMGEPLLYKDFEKIIELCHKYSLKLNLTTNGSFPIKGAQKWAELLVPVLSDVKISWNGASKKNHEEIMLGSKWETVTSNLETFIKIRDNYALHNNNRCRVTLQLTFLERNVDEIPELIKFAIKLGVDRIKGHHLWTHFDEIKDQSMRRSKESIKKWNKIVEKIYQIVNSTTLPNGKKLVLENIDILNEEAIKDLAPGGPCPFLGKEAWVNAEGEFNPCCAPDELRKSLGKFGNVTKQSLHDIWTSNDYRKLQVSYLSKKLCQGCNMRKSLVG</sequence>
<evidence type="ECO:0000256" key="5">
    <source>
        <dbReference type="ARBA" id="ARBA00023004"/>
    </source>
</evidence>
<dbReference type="EMBL" id="RXFM01000081">
    <property type="protein sequence ID" value="RST63403.1"/>
    <property type="molecule type" value="Genomic_DNA"/>
</dbReference>
<dbReference type="AlphaFoldDB" id="A0A3R9ZIU0"/>
<keyword evidence="3" id="KW-0949">S-adenosyl-L-methionine</keyword>
<feature type="domain" description="Radical SAM core" evidence="7">
    <location>
        <begin position="438"/>
        <end position="675"/>
    </location>
</feature>
<evidence type="ECO:0000256" key="1">
    <source>
        <dbReference type="ARBA" id="ARBA00001966"/>
    </source>
</evidence>
<dbReference type="CDD" id="cd21109">
    <property type="entry name" value="SPASM"/>
    <property type="match status" value="1"/>
</dbReference>
<dbReference type="SFLD" id="SFLDS00029">
    <property type="entry name" value="Radical_SAM"/>
    <property type="match status" value="1"/>
</dbReference>
<evidence type="ECO:0000256" key="2">
    <source>
        <dbReference type="ARBA" id="ARBA00022485"/>
    </source>
</evidence>
<proteinExistence type="predicted"/>
<dbReference type="CDD" id="cd01335">
    <property type="entry name" value="Radical_SAM"/>
    <property type="match status" value="1"/>
</dbReference>
<dbReference type="Pfam" id="PF13186">
    <property type="entry name" value="SPASM"/>
    <property type="match status" value="1"/>
</dbReference>
<dbReference type="SUPFAM" id="SSF102114">
    <property type="entry name" value="Radical SAM enzymes"/>
    <property type="match status" value="1"/>
</dbReference>
<dbReference type="Pfam" id="PF00534">
    <property type="entry name" value="Glycos_transf_1"/>
    <property type="match status" value="1"/>
</dbReference>
<keyword evidence="4" id="KW-0479">Metal-binding</keyword>
<dbReference type="Gene3D" id="3.20.20.70">
    <property type="entry name" value="Aldolase class I"/>
    <property type="match status" value="1"/>
</dbReference>
<name>A0A3R9ZIU0_9RICK</name>
<keyword evidence="9" id="KW-1185">Reference proteome</keyword>
<evidence type="ECO:0000313" key="8">
    <source>
        <dbReference type="EMBL" id="RST63403.1"/>
    </source>
</evidence>
<dbReference type="Pfam" id="PF04055">
    <property type="entry name" value="Radical_SAM"/>
    <property type="match status" value="1"/>
</dbReference>
<dbReference type="SUPFAM" id="SSF53756">
    <property type="entry name" value="UDP-Glycosyltransferase/glycogen phosphorylase"/>
    <property type="match status" value="1"/>
</dbReference>
<evidence type="ECO:0000256" key="6">
    <source>
        <dbReference type="ARBA" id="ARBA00023014"/>
    </source>
</evidence>
<evidence type="ECO:0000256" key="3">
    <source>
        <dbReference type="ARBA" id="ARBA00022691"/>
    </source>
</evidence>
<dbReference type="InterPro" id="IPR023885">
    <property type="entry name" value="4Fe4S-binding_SPASM_dom"/>
</dbReference>
<dbReference type="InterPro" id="IPR013785">
    <property type="entry name" value="Aldolase_TIM"/>
</dbReference>
<dbReference type="Gene3D" id="3.40.50.2000">
    <property type="entry name" value="Glycogen Phosphorylase B"/>
    <property type="match status" value="2"/>
</dbReference>
<keyword evidence="6" id="KW-0411">Iron-sulfur</keyword>
<evidence type="ECO:0000313" key="9">
    <source>
        <dbReference type="Proteomes" id="UP000279470"/>
    </source>
</evidence>
<dbReference type="InterPro" id="IPR007197">
    <property type="entry name" value="rSAM"/>
</dbReference>
<dbReference type="GO" id="GO:0046872">
    <property type="term" value="F:metal ion binding"/>
    <property type="evidence" value="ECO:0007669"/>
    <property type="project" value="UniProtKB-KW"/>
</dbReference>
<dbReference type="GO" id="GO:0016757">
    <property type="term" value="F:glycosyltransferase activity"/>
    <property type="evidence" value="ECO:0007669"/>
    <property type="project" value="InterPro"/>
</dbReference>
<protein>
    <submittedName>
        <fullName evidence="8">Glycosyltransferase</fullName>
    </submittedName>
</protein>